<comment type="caution">
    <text evidence="1">The sequence shown here is derived from an EMBL/GenBank/DDBJ whole genome shotgun (WGS) entry which is preliminary data.</text>
</comment>
<proteinExistence type="predicted"/>
<gene>
    <name evidence="1" type="ORF">BBI00_15830</name>
</gene>
<dbReference type="Proteomes" id="UP000093432">
    <property type="component" value="Unassembled WGS sequence"/>
</dbReference>
<organism evidence="1 2">
    <name type="scientific">Chryseobacterium arthrosphaerae</name>
    <dbReference type="NCBI Taxonomy" id="651561"/>
    <lineage>
        <taxon>Bacteria</taxon>
        <taxon>Pseudomonadati</taxon>
        <taxon>Bacteroidota</taxon>
        <taxon>Flavobacteriia</taxon>
        <taxon>Flavobacteriales</taxon>
        <taxon>Weeksellaceae</taxon>
        <taxon>Chryseobacterium group</taxon>
        <taxon>Chryseobacterium</taxon>
    </lineage>
</organism>
<dbReference type="STRING" id="651561.BBI00_15830"/>
<dbReference type="RefSeq" id="WP_065399863.1">
    <property type="nucleotide sequence ID" value="NZ_MAYG01000012.1"/>
</dbReference>
<evidence type="ECO:0000313" key="1">
    <source>
        <dbReference type="EMBL" id="OCA71207.1"/>
    </source>
</evidence>
<dbReference type="EMBL" id="MAYG01000012">
    <property type="protein sequence ID" value="OCA71207.1"/>
    <property type="molecule type" value="Genomic_DNA"/>
</dbReference>
<protein>
    <submittedName>
        <fullName evidence="1">Uncharacterized protein</fullName>
    </submittedName>
</protein>
<sequence>MTRPEFEEETKDFSPGKENIRDKVDALFAKGANAVYVLHFITQHLNCRLTEALKVAESCPNYHKRYGTDKKNR</sequence>
<dbReference type="AlphaFoldDB" id="A0A1B8ZI63"/>
<reference evidence="2" key="1">
    <citation type="submission" date="2016-07" db="EMBL/GenBank/DDBJ databases">
        <authorList>
            <person name="Florea S."/>
            <person name="Webb J.S."/>
            <person name="Jaromczyk J."/>
            <person name="Schardl C.L."/>
        </authorList>
    </citation>
    <scope>NUCLEOTIDE SEQUENCE [LARGE SCALE GENOMIC DNA]</scope>
    <source>
        <strain evidence="2">CC-VM-7</strain>
    </source>
</reference>
<name>A0A1B8ZI63_9FLAO</name>
<accession>A0A1B8ZI63</accession>
<evidence type="ECO:0000313" key="2">
    <source>
        <dbReference type="Proteomes" id="UP000093432"/>
    </source>
</evidence>
<dbReference type="OrthoDB" id="1263652at2"/>